<keyword evidence="2" id="KW-1185">Reference proteome</keyword>
<comment type="caution">
    <text evidence="1">The sequence shown here is derived from an EMBL/GenBank/DDBJ whole genome shotgun (WGS) entry which is preliminary data.</text>
</comment>
<dbReference type="Proteomes" id="UP000048984">
    <property type="component" value="Unassembled WGS sequence"/>
</dbReference>
<reference evidence="1 2" key="1">
    <citation type="submission" date="2015-09" db="EMBL/GenBank/DDBJ databases">
        <authorList>
            <consortium name="Swine Surveillance"/>
        </authorList>
    </citation>
    <scope>NUCLEOTIDE SEQUENCE [LARGE SCALE GENOMIC DNA]</scope>
    <source>
        <strain evidence="1 2">16</strain>
    </source>
</reference>
<proteinExistence type="predicted"/>
<gene>
    <name evidence="1" type="ORF">ABB55_24125</name>
</gene>
<dbReference type="EMBL" id="LJYW01000001">
    <property type="protein sequence ID" value="KPL54929.1"/>
    <property type="molecule type" value="Genomic_DNA"/>
</dbReference>
<name>A0A0N8GFP9_9HYPH</name>
<sequence length="114" mass="12564">MTCTNGDVEDIALQNAVAGCAEHSEGNVSAYLDRWLRRVGQNLDKLLDQSFRHERVFVVVLHDGRKFVARSSPDVVADLKALAMSGDRSVRRHDDARSAGSTGFFSRFIPSKAS</sequence>
<accession>A0A0N8GFP9</accession>
<evidence type="ECO:0000313" key="1">
    <source>
        <dbReference type="EMBL" id="KPL54929.1"/>
    </source>
</evidence>
<dbReference type="AlphaFoldDB" id="A0A0N8GFP9"/>
<protein>
    <submittedName>
        <fullName evidence="1">Uncharacterized protein</fullName>
    </submittedName>
</protein>
<reference evidence="1 2" key="2">
    <citation type="submission" date="2015-10" db="EMBL/GenBank/DDBJ databases">
        <title>Draft Genome Sequence of Prosthecomicrobium hirschii ATCC 27832.</title>
        <authorList>
            <person name="Daniel J."/>
            <person name="Givan S.A."/>
            <person name="Brun Y.V."/>
            <person name="Brown P.J."/>
        </authorList>
    </citation>
    <scope>NUCLEOTIDE SEQUENCE [LARGE SCALE GENOMIC DNA]</scope>
    <source>
        <strain evidence="1 2">16</strain>
    </source>
</reference>
<evidence type="ECO:0000313" key="2">
    <source>
        <dbReference type="Proteomes" id="UP000048984"/>
    </source>
</evidence>
<organism evidence="1 2">
    <name type="scientific">Prosthecodimorpha hirschii</name>
    <dbReference type="NCBI Taxonomy" id="665126"/>
    <lineage>
        <taxon>Bacteria</taxon>
        <taxon>Pseudomonadati</taxon>
        <taxon>Pseudomonadota</taxon>
        <taxon>Alphaproteobacteria</taxon>
        <taxon>Hyphomicrobiales</taxon>
        <taxon>Ancalomicrobiaceae</taxon>
        <taxon>Prosthecodimorpha</taxon>
    </lineage>
</organism>